<dbReference type="EMBL" id="LAZR01069216">
    <property type="protein sequence ID" value="KKK48148.1"/>
    <property type="molecule type" value="Genomic_DNA"/>
</dbReference>
<comment type="caution">
    <text evidence="1">The sequence shown here is derived from an EMBL/GenBank/DDBJ whole genome shotgun (WGS) entry which is preliminary data.</text>
</comment>
<gene>
    <name evidence="1" type="ORF">LCGC14_3148040</name>
</gene>
<evidence type="ECO:0000313" key="1">
    <source>
        <dbReference type="EMBL" id="KKK48148.1"/>
    </source>
</evidence>
<organism evidence="1">
    <name type="scientific">marine sediment metagenome</name>
    <dbReference type="NCBI Taxonomy" id="412755"/>
    <lineage>
        <taxon>unclassified sequences</taxon>
        <taxon>metagenomes</taxon>
        <taxon>ecological metagenomes</taxon>
    </lineage>
</organism>
<feature type="non-terminal residue" evidence="1">
    <location>
        <position position="1"/>
    </location>
</feature>
<proteinExistence type="predicted"/>
<name>A0A0F8VUW8_9ZZZZ</name>
<reference evidence="1" key="1">
    <citation type="journal article" date="2015" name="Nature">
        <title>Complex archaea that bridge the gap between prokaryotes and eukaryotes.</title>
        <authorList>
            <person name="Spang A."/>
            <person name="Saw J.H."/>
            <person name="Jorgensen S.L."/>
            <person name="Zaremba-Niedzwiedzka K."/>
            <person name="Martijn J."/>
            <person name="Lind A.E."/>
            <person name="van Eijk R."/>
            <person name="Schleper C."/>
            <person name="Guy L."/>
            <person name="Ettema T.J."/>
        </authorList>
    </citation>
    <scope>NUCLEOTIDE SEQUENCE</scope>
</reference>
<protein>
    <submittedName>
        <fullName evidence="1">Uncharacterized protein</fullName>
    </submittedName>
</protein>
<sequence>FLIYEEENKLFLAMGTPRKWLKDGKAITVERAATYFGTLGYKLHSRVSSGEIEAVLKPPKCNSLKEVVIRFRHPEKKLMREVIVNGARHQDYDVDKETVRLTKLSDNMRVVVKY</sequence>
<accession>A0A0F8VUW8</accession>
<dbReference type="AlphaFoldDB" id="A0A0F8VUW8"/>